<dbReference type="Gene3D" id="3.30.1480.10">
    <property type="entry name" value="NusA, N-terminal domain"/>
    <property type="match status" value="1"/>
</dbReference>
<dbReference type="InterPro" id="IPR004087">
    <property type="entry name" value="KH_dom"/>
</dbReference>
<comment type="caution">
    <text evidence="9">The sequence shown here is derived from an EMBL/GenBank/DDBJ whole genome shotgun (WGS) entry which is preliminary data.</text>
</comment>
<dbReference type="NCBIfam" id="TIGR01953">
    <property type="entry name" value="NusA"/>
    <property type="match status" value="1"/>
</dbReference>
<dbReference type="InterPro" id="IPR013735">
    <property type="entry name" value="TF_NusA_N"/>
</dbReference>
<dbReference type="GO" id="GO:0031564">
    <property type="term" value="P:transcription antitermination"/>
    <property type="evidence" value="ECO:0007669"/>
    <property type="project" value="UniProtKB-UniRule"/>
</dbReference>
<dbReference type="PROSITE" id="PS50084">
    <property type="entry name" value="KH_TYPE_1"/>
    <property type="match status" value="1"/>
</dbReference>
<dbReference type="Proteomes" id="UP000271374">
    <property type="component" value="Unassembled WGS sequence"/>
</dbReference>
<evidence type="ECO:0000313" key="9">
    <source>
        <dbReference type="EMBL" id="RTR35617.1"/>
    </source>
</evidence>
<dbReference type="GO" id="GO:0003700">
    <property type="term" value="F:DNA-binding transcription factor activity"/>
    <property type="evidence" value="ECO:0007669"/>
    <property type="project" value="InterPro"/>
</dbReference>
<dbReference type="InterPro" id="IPR010213">
    <property type="entry name" value="TF_NusA"/>
</dbReference>
<dbReference type="CDD" id="cd04455">
    <property type="entry name" value="S1_NusA"/>
    <property type="match status" value="1"/>
</dbReference>
<dbReference type="FunFam" id="2.40.50.140:FF:000058">
    <property type="entry name" value="Transcription termination/antitermination protein NusA"/>
    <property type="match status" value="1"/>
</dbReference>
<dbReference type="SUPFAM" id="SSF69705">
    <property type="entry name" value="Transcription factor NusA, N-terminal domain"/>
    <property type="match status" value="1"/>
</dbReference>
<dbReference type="InterPro" id="IPR036555">
    <property type="entry name" value="NusA_N_sf"/>
</dbReference>
<dbReference type="GO" id="GO:0005829">
    <property type="term" value="C:cytosol"/>
    <property type="evidence" value="ECO:0007669"/>
    <property type="project" value="TreeGrafter"/>
</dbReference>
<dbReference type="Gene3D" id="2.40.50.140">
    <property type="entry name" value="Nucleic acid-binding proteins"/>
    <property type="match status" value="1"/>
</dbReference>
<proteinExistence type="inferred from homology"/>
<dbReference type="FunFam" id="3.30.300.20:FF:000002">
    <property type="entry name" value="Transcription termination/antitermination protein NusA"/>
    <property type="match status" value="1"/>
</dbReference>
<dbReference type="CDD" id="cd22529">
    <property type="entry name" value="KH-II_NusA_rpt2"/>
    <property type="match status" value="1"/>
</dbReference>
<dbReference type="GO" id="GO:0006353">
    <property type="term" value="P:DNA-templated transcription termination"/>
    <property type="evidence" value="ECO:0007669"/>
    <property type="project" value="UniProtKB-UniRule"/>
</dbReference>
<comment type="subcellular location">
    <subcellularLocation>
        <location evidence="7">Cytoplasm</location>
    </subcellularLocation>
</comment>
<dbReference type="PANTHER" id="PTHR22648:SF0">
    <property type="entry name" value="TRANSCRIPTION TERMINATION_ANTITERMINATION PROTEIN NUSA"/>
    <property type="match status" value="1"/>
</dbReference>
<evidence type="ECO:0000256" key="1">
    <source>
        <dbReference type="ARBA" id="ARBA00022472"/>
    </source>
</evidence>
<organism evidence="9 10">
    <name type="scientific">Bacillus yapensis</name>
    <dbReference type="NCBI Taxonomy" id="2492960"/>
    <lineage>
        <taxon>Bacteria</taxon>
        <taxon>Bacillati</taxon>
        <taxon>Bacillota</taxon>
        <taxon>Bacilli</taxon>
        <taxon>Bacillales</taxon>
        <taxon>Bacillaceae</taxon>
        <taxon>Bacillus</taxon>
    </lineage>
</organism>
<evidence type="ECO:0000313" key="10">
    <source>
        <dbReference type="Proteomes" id="UP000271374"/>
    </source>
</evidence>
<dbReference type="InterPro" id="IPR058582">
    <property type="entry name" value="KH_NusA_2nd"/>
</dbReference>
<keyword evidence="6 7" id="KW-0804">Transcription</keyword>
<dbReference type="PANTHER" id="PTHR22648">
    <property type="entry name" value="TRANSCRIPTION TERMINATION FACTOR NUSA"/>
    <property type="match status" value="1"/>
</dbReference>
<keyword evidence="2 7" id="KW-0963">Cytoplasm</keyword>
<comment type="similarity">
    <text evidence="7">Belongs to the NusA family.</text>
</comment>
<keyword evidence="4 7" id="KW-0694">RNA-binding</keyword>
<dbReference type="GO" id="GO:0003723">
    <property type="term" value="F:RNA binding"/>
    <property type="evidence" value="ECO:0007669"/>
    <property type="project" value="UniProtKB-UniRule"/>
</dbReference>
<dbReference type="OrthoDB" id="9807233at2"/>
<dbReference type="SMART" id="SM00316">
    <property type="entry name" value="S1"/>
    <property type="match status" value="1"/>
</dbReference>
<dbReference type="Pfam" id="PF13184">
    <property type="entry name" value="KH_NusA_1st"/>
    <property type="match status" value="1"/>
</dbReference>
<keyword evidence="3 7" id="KW-0889">Transcription antitermination</keyword>
<keyword evidence="5 7" id="KW-0805">Transcription regulation</keyword>
<keyword evidence="10" id="KW-1185">Reference proteome</keyword>
<dbReference type="HAMAP" id="MF_00945_B">
    <property type="entry name" value="NusA_B"/>
    <property type="match status" value="1"/>
</dbReference>
<dbReference type="RefSeq" id="WP_126406031.1">
    <property type="nucleotide sequence ID" value="NZ_RXNT01000002.1"/>
</dbReference>
<evidence type="ECO:0000256" key="7">
    <source>
        <dbReference type="HAMAP-Rule" id="MF_00945"/>
    </source>
</evidence>
<protein>
    <recommendedName>
        <fullName evidence="7">Transcription termination/antitermination protein NusA</fullName>
    </recommendedName>
</protein>
<sequence length="379" mass="42576">MSSELLDALDILEKEKGISRDVIIEAIEAALISAYRRNFNQAQNVRIDLNLGTGTMKVYARKEVVDEVFDPRLEISVEDARQINPNYQIEDVVELEVTPKDFGRIAAQTAKQVVTQRVREAERGIIYSEFIDREEDIMTGIVQRVDSKFIYVSLGKIEAILPANEQMPNERYKPHDRIKVFITKVEKTTKGPQIFVSRTHPGLLKRLFEIEVPEIYDGTVEIKSVSREAGDRSKISVHSENPEVDPVGSCVGPKGARVQAVVNELKGEKIDIVKWSSDPVVFVANALSPSKVLDVIVSEEEKATTVVVPDYQLSLAIGKRGQNARLAAKLTGWKIDIKSETDAREAGIFPREEGILLFDEENDDDTELSFDYETDDNLE</sequence>
<dbReference type="CDD" id="cd02134">
    <property type="entry name" value="KH-II_NusA_rpt1"/>
    <property type="match status" value="1"/>
</dbReference>
<dbReference type="InterPro" id="IPR025249">
    <property type="entry name" value="TF_NusA_KH_1st"/>
</dbReference>
<dbReference type="SUPFAM" id="SSF54814">
    <property type="entry name" value="Prokaryotic type KH domain (KH-domain type II)"/>
    <property type="match status" value="2"/>
</dbReference>
<comment type="function">
    <text evidence="7">Participates in both transcription termination and antitermination.</text>
</comment>
<accession>A0A431WJ67</accession>
<dbReference type="Gene3D" id="3.30.300.20">
    <property type="match status" value="2"/>
</dbReference>
<evidence type="ECO:0000256" key="2">
    <source>
        <dbReference type="ARBA" id="ARBA00022490"/>
    </source>
</evidence>
<dbReference type="InterPro" id="IPR003029">
    <property type="entry name" value="S1_domain"/>
</dbReference>
<dbReference type="Pfam" id="PF26594">
    <property type="entry name" value="KH_NusA_2nd"/>
    <property type="match status" value="1"/>
</dbReference>
<dbReference type="InterPro" id="IPR015946">
    <property type="entry name" value="KH_dom-like_a/b"/>
</dbReference>
<dbReference type="Pfam" id="PF00575">
    <property type="entry name" value="S1"/>
    <property type="match status" value="1"/>
</dbReference>
<dbReference type="PROSITE" id="PS50126">
    <property type="entry name" value="S1"/>
    <property type="match status" value="1"/>
</dbReference>
<evidence type="ECO:0000256" key="6">
    <source>
        <dbReference type="ARBA" id="ARBA00023163"/>
    </source>
</evidence>
<evidence type="ECO:0000256" key="5">
    <source>
        <dbReference type="ARBA" id="ARBA00023015"/>
    </source>
</evidence>
<dbReference type="InterPro" id="IPR012340">
    <property type="entry name" value="NA-bd_OB-fold"/>
</dbReference>
<feature type="domain" description="S1 motif" evidence="8">
    <location>
        <begin position="135"/>
        <end position="199"/>
    </location>
</feature>
<name>A0A431WJ67_9BACI</name>
<dbReference type="AlphaFoldDB" id="A0A431WJ67"/>
<dbReference type="EMBL" id="RXNT01000002">
    <property type="protein sequence ID" value="RTR35617.1"/>
    <property type="molecule type" value="Genomic_DNA"/>
</dbReference>
<comment type="subunit">
    <text evidence="7">Monomer. Binds directly to the core enzyme of the DNA-dependent RNA polymerase and to nascent RNA.</text>
</comment>
<dbReference type="SMART" id="SM00322">
    <property type="entry name" value="KH"/>
    <property type="match status" value="2"/>
</dbReference>
<gene>
    <name evidence="7 9" type="primary">nusA</name>
    <name evidence="9" type="ORF">EKG37_03010</name>
</gene>
<dbReference type="FunFam" id="3.30.300.20:FF:000005">
    <property type="entry name" value="Transcription termination/antitermination protein NusA"/>
    <property type="match status" value="1"/>
</dbReference>
<dbReference type="SUPFAM" id="SSF50249">
    <property type="entry name" value="Nucleic acid-binding proteins"/>
    <property type="match status" value="1"/>
</dbReference>
<reference evidence="9 10" key="1">
    <citation type="submission" date="2018-12" db="EMBL/GenBank/DDBJ databases">
        <title>Bacillus yapensis draft genome sequence.</title>
        <authorList>
            <person name="Yu L."/>
            <person name="Xu X."/>
            <person name="Tang X."/>
        </authorList>
    </citation>
    <scope>NUCLEOTIDE SEQUENCE [LARGE SCALE GENOMIC DNA]</scope>
    <source>
        <strain evidence="9 10">XXST-01</strain>
    </source>
</reference>
<evidence type="ECO:0000256" key="3">
    <source>
        <dbReference type="ARBA" id="ARBA00022814"/>
    </source>
</evidence>
<dbReference type="Pfam" id="PF08529">
    <property type="entry name" value="NusA_N"/>
    <property type="match status" value="1"/>
</dbReference>
<dbReference type="InterPro" id="IPR030842">
    <property type="entry name" value="TF_NusA_bacterial"/>
</dbReference>
<evidence type="ECO:0000259" key="8">
    <source>
        <dbReference type="PROSITE" id="PS50126"/>
    </source>
</evidence>
<dbReference type="InterPro" id="IPR009019">
    <property type="entry name" value="KH_sf_prok-type"/>
</dbReference>
<evidence type="ECO:0000256" key="4">
    <source>
        <dbReference type="ARBA" id="ARBA00022884"/>
    </source>
</evidence>
<keyword evidence="1 7" id="KW-0806">Transcription termination</keyword>
<dbReference type="FunFam" id="3.30.1480.10:FF:000002">
    <property type="entry name" value="Transcription termination/antitermination protein NusA"/>
    <property type="match status" value="1"/>
</dbReference>